<feature type="transmembrane region" description="Helical" evidence="7">
    <location>
        <begin position="100"/>
        <end position="127"/>
    </location>
</feature>
<comment type="subcellular location">
    <subcellularLocation>
        <location evidence="1 7">Cell membrane</location>
        <topology evidence="1 7">Multi-pass membrane protein</topology>
    </subcellularLocation>
</comment>
<gene>
    <name evidence="10" type="ORF">Dfulv_08955</name>
</gene>
<evidence type="ECO:0000256" key="5">
    <source>
        <dbReference type="ARBA" id="ARBA00022989"/>
    </source>
</evidence>
<evidence type="ECO:0000256" key="7">
    <source>
        <dbReference type="RuleBase" id="RU363032"/>
    </source>
</evidence>
<evidence type="ECO:0000256" key="2">
    <source>
        <dbReference type="ARBA" id="ARBA00022448"/>
    </source>
</evidence>
<keyword evidence="6 7" id="KW-0472">Membrane</keyword>
<dbReference type="CDD" id="cd06261">
    <property type="entry name" value="TM_PBP2"/>
    <property type="match status" value="1"/>
</dbReference>
<feature type="transmembrane region" description="Helical" evidence="7">
    <location>
        <begin position="168"/>
        <end position="189"/>
    </location>
</feature>
<feature type="domain" description="ABC transmembrane type-1" evidence="9">
    <location>
        <begin position="104"/>
        <end position="293"/>
    </location>
</feature>
<feature type="region of interest" description="Disordered" evidence="8">
    <location>
        <begin position="1"/>
        <end position="29"/>
    </location>
</feature>
<dbReference type="Gene3D" id="1.10.3720.10">
    <property type="entry name" value="MetI-like"/>
    <property type="match status" value="1"/>
</dbReference>
<dbReference type="Proteomes" id="UP001059617">
    <property type="component" value="Chromosome"/>
</dbReference>
<evidence type="ECO:0000313" key="11">
    <source>
        <dbReference type="Proteomes" id="UP001059617"/>
    </source>
</evidence>
<evidence type="ECO:0000313" key="10">
    <source>
        <dbReference type="EMBL" id="UWP84348.1"/>
    </source>
</evidence>
<dbReference type="InterPro" id="IPR035906">
    <property type="entry name" value="MetI-like_sf"/>
</dbReference>
<proteinExistence type="inferred from homology"/>
<dbReference type="Pfam" id="PF00528">
    <property type="entry name" value="BPD_transp_1"/>
    <property type="match status" value="1"/>
</dbReference>
<dbReference type="InterPro" id="IPR000515">
    <property type="entry name" value="MetI-like"/>
</dbReference>
<evidence type="ECO:0000256" key="6">
    <source>
        <dbReference type="ARBA" id="ARBA00023136"/>
    </source>
</evidence>
<evidence type="ECO:0000256" key="3">
    <source>
        <dbReference type="ARBA" id="ARBA00022475"/>
    </source>
</evidence>
<name>A0ABY5W2W2_9ACTN</name>
<feature type="transmembrane region" description="Helical" evidence="7">
    <location>
        <begin position="42"/>
        <end position="63"/>
    </location>
</feature>
<accession>A0ABY5W2W2</accession>
<comment type="similarity">
    <text evidence="7">Belongs to the binding-protein-dependent transport system permease family.</text>
</comment>
<dbReference type="SUPFAM" id="SSF161098">
    <property type="entry name" value="MetI-like"/>
    <property type="match status" value="1"/>
</dbReference>
<sequence length="309" mass="33600">MSTLTPVAAPQKKVPAPPQKPKGKGKGRVRSASTALWQASPLTYLALILTIVLSIFPILWSFIVASRDNSAVTAIPPPLLPGPNFFDNAKRVLENSDANFVYGLVNSAVVAGSVTVSVVFFSTLAGFAFAKLKFRGKNALLLIIIMTMMIPTQINIIPLYLLMVKLDWTNTLQAVIVPFLVQGFGVFMIRQYAESAISDELIEAARIDGASTWRTYWSVVLPALRPAAAVLGLLTFMQTWNDFLWPYVVLNGDTPTVQVSLNILATGYYKTDYVQVFTGTALAIVPLLIVFIAFGRQIIGGIMEGSVKA</sequence>
<evidence type="ECO:0000259" key="9">
    <source>
        <dbReference type="PROSITE" id="PS50928"/>
    </source>
</evidence>
<keyword evidence="4 7" id="KW-0812">Transmembrane</keyword>
<keyword evidence="2 7" id="KW-0813">Transport</keyword>
<evidence type="ECO:0000256" key="4">
    <source>
        <dbReference type="ARBA" id="ARBA00022692"/>
    </source>
</evidence>
<reference evidence="10" key="1">
    <citation type="submission" date="2021-04" db="EMBL/GenBank/DDBJ databases">
        <authorList>
            <person name="Hartkoorn R.C."/>
            <person name="Beaudoing E."/>
            <person name="Hot D."/>
        </authorList>
    </citation>
    <scope>NUCLEOTIDE SEQUENCE</scope>
    <source>
        <strain evidence="10">NRRL B-16292</strain>
    </source>
</reference>
<dbReference type="PANTHER" id="PTHR43744:SF12">
    <property type="entry name" value="ABC TRANSPORTER PERMEASE PROTEIN MG189-RELATED"/>
    <property type="match status" value="1"/>
</dbReference>
<keyword evidence="3" id="KW-1003">Cell membrane</keyword>
<keyword evidence="11" id="KW-1185">Reference proteome</keyword>
<dbReference type="RefSeq" id="WP_259862176.1">
    <property type="nucleotide sequence ID" value="NZ_BAAAST010000005.1"/>
</dbReference>
<feature type="transmembrane region" description="Helical" evidence="7">
    <location>
        <begin position="139"/>
        <end position="162"/>
    </location>
</feature>
<organism evidence="10 11">
    <name type="scientific">Dactylosporangium fulvum</name>
    <dbReference type="NCBI Taxonomy" id="53359"/>
    <lineage>
        <taxon>Bacteria</taxon>
        <taxon>Bacillati</taxon>
        <taxon>Actinomycetota</taxon>
        <taxon>Actinomycetes</taxon>
        <taxon>Micromonosporales</taxon>
        <taxon>Micromonosporaceae</taxon>
        <taxon>Dactylosporangium</taxon>
    </lineage>
</organism>
<keyword evidence="5 7" id="KW-1133">Transmembrane helix</keyword>
<evidence type="ECO:0000256" key="1">
    <source>
        <dbReference type="ARBA" id="ARBA00004651"/>
    </source>
</evidence>
<evidence type="ECO:0000256" key="8">
    <source>
        <dbReference type="SAM" id="MobiDB-lite"/>
    </source>
</evidence>
<dbReference type="PROSITE" id="PS50928">
    <property type="entry name" value="ABC_TM1"/>
    <property type="match status" value="1"/>
</dbReference>
<dbReference type="EMBL" id="CP073720">
    <property type="protein sequence ID" value="UWP84348.1"/>
    <property type="molecule type" value="Genomic_DNA"/>
</dbReference>
<dbReference type="PANTHER" id="PTHR43744">
    <property type="entry name" value="ABC TRANSPORTER PERMEASE PROTEIN MG189-RELATED-RELATED"/>
    <property type="match status" value="1"/>
</dbReference>
<feature type="compositionally biased region" description="Low complexity" evidence="8">
    <location>
        <begin position="1"/>
        <end position="14"/>
    </location>
</feature>
<feature type="transmembrane region" description="Helical" evidence="7">
    <location>
        <begin position="273"/>
        <end position="294"/>
    </location>
</feature>
<protein>
    <submittedName>
        <fullName evidence="10">Carbohydrate ABC transporter permease</fullName>
    </submittedName>
</protein>
<feature type="transmembrane region" description="Helical" evidence="7">
    <location>
        <begin position="216"/>
        <end position="237"/>
    </location>
</feature>
<reference evidence="10" key="2">
    <citation type="submission" date="2022-09" db="EMBL/GenBank/DDBJ databases">
        <title>Biosynthetic gene clusters of Dactylosporangioum fulvum.</title>
        <authorList>
            <person name="Caradec T."/>
        </authorList>
    </citation>
    <scope>NUCLEOTIDE SEQUENCE</scope>
    <source>
        <strain evidence="10">NRRL B-16292</strain>
    </source>
</reference>